<dbReference type="EMBL" id="CP157895">
    <property type="protein sequence ID" value="XBT18466.1"/>
    <property type="molecule type" value="Genomic_DNA"/>
</dbReference>
<keyword evidence="1" id="KW-0812">Transmembrane</keyword>
<evidence type="ECO:0000256" key="1">
    <source>
        <dbReference type="SAM" id="Phobius"/>
    </source>
</evidence>
<keyword evidence="1" id="KW-1133">Transmembrane helix</keyword>
<organism evidence="2">
    <name type="scientific">Candidatus Shikimatogenerans sp. Tder</name>
    <dbReference type="NCBI Taxonomy" id="3158566"/>
    <lineage>
        <taxon>Bacteria</taxon>
        <taxon>Pseudomonadati</taxon>
        <taxon>Bacteroidota</taxon>
        <taxon>Flavobacteriia</taxon>
        <taxon>Flavobacteriales</taxon>
        <taxon>Candidatus Shikimatogenerans</taxon>
    </lineage>
</organism>
<evidence type="ECO:0000313" key="2">
    <source>
        <dbReference type="EMBL" id="XBT18466.1"/>
    </source>
</evidence>
<accession>A0AAU7QR74</accession>
<sequence>MFLKIKNVKEYLLKNKKKYGIYIIYNKKTIAKLYILYDIINFPLKFKKYIIIYSYIIISNLFLKKINKFKIKKKYFIIKKDFSIKITNLKNIYKICKIFYNLNKKKYIYNINLYNIYKNKNYISCLFRFYIYIYNNMYYNKNINIYKKIYINIYKNTLLYKYIYNE</sequence>
<feature type="transmembrane region" description="Helical" evidence="1">
    <location>
        <begin position="21"/>
        <end position="40"/>
    </location>
</feature>
<gene>
    <name evidence="2" type="ORF">ABNO82_00705</name>
</gene>
<feature type="transmembrane region" description="Helical" evidence="1">
    <location>
        <begin position="46"/>
        <end position="63"/>
    </location>
</feature>
<reference evidence="2" key="1">
    <citation type="submission" date="2024-06" db="EMBL/GenBank/DDBJ databases">
        <title>Diversity, functionality, and evolutionary history of bacterial symbionts in false click beetles (Coleoptera, Throscidae).</title>
        <authorList>
            <person name="Wierz J.C."/>
            <person name="Malm H."/>
            <person name="Kaltenpoth M."/>
            <person name="Engl T."/>
        </authorList>
    </citation>
    <scope>NUCLEOTIDE SEQUENCE</scope>
    <source>
        <strain evidence="2">Tder</strain>
    </source>
</reference>
<dbReference type="AlphaFoldDB" id="A0AAU7QR74"/>
<protein>
    <submittedName>
        <fullName evidence="2">Uncharacterized protein</fullName>
    </submittedName>
</protein>
<proteinExistence type="predicted"/>
<keyword evidence="1" id="KW-0472">Membrane</keyword>
<name>A0AAU7QR74_9FLAO</name>